<accession>A0AAW6BDF6</accession>
<feature type="transmembrane region" description="Helical" evidence="1">
    <location>
        <begin position="436"/>
        <end position="457"/>
    </location>
</feature>
<feature type="transmembrane region" description="Helical" evidence="1">
    <location>
        <begin position="5"/>
        <end position="22"/>
    </location>
</feature>
<evidence type="ECO:0000313" key="3">
    <source>
        <dbReference type="Proteomes" id="UP001212996"/>
    </source>
</evidence>
<feature type="transmembrane region" description="Helical" evidence="1">
    <location>
        <begin position="319"/>
        <end position="337"/>
    </location>
</feature>
<organism evidence="2 3">
    <name type="scientific">Photorhabdus bodei</name>
    <dbReference type="NCBI Taxonomy" id="2029681"/>
    <lineage>
        <taxon>Bacteria</taxon>
        <taxon>Pseudomonadati</taxon>
        <taxon>Pseudomonadota</taxon>
        <taxon>Gammaproteobacteria</taxon>
        <taxon>Enterobacterales</taxon>
        <taxon>Morganellaceae</taxon>
        <taxon>Photorhabdus</taxon>
    </lineage>
</organism>
<keyword evidence="1" id="KW-0812">Transmembrane</keyword>
<feature type="transmembrane region" description="Helical" evidence="1">
    <location>
        <begin position="28"/>
        <end position="48"/>
    </location>
</feature>
<evidence type="ECO:0000256" key="1">
    <source>
        <dbReference type="SAM" id="Phobius"/>
    </source>
</evidence>
<dbReference type="GO" id="GO:0015128">
    <property type="term" value="F:gluconate transmembrane transporter activity"/>
    <property type="evidence" value="ECO:0007669"/>
    <property type="project" value="InterPro"/>
</dbReference>
<reference evidence="2" key="1">
    <citation type="submission" date="2023-01" db="EMBL/GenBank/DDBJ databases">
        <title>Genome sequencing of Photorhabdus bodei 09-20.</title>
        <authorList>
            <person name="Kalindamar S."/>
            <person name="Kumru S."/>
        </authorList>
    </citation>
    <scope>NUCLEOTIDE SEQUENCE</scope>
    <source>
        <strain evidence="2">09-20</strain>
    </source>
</reference>
<dbReference type="EMBL" id="JAQMFO010000004">
    <property type="protein sequence ID" value="MDB6371308.1"/>
    <property type="molecule type" value="Genomic_DNA"/>
</dbReference>
<feature type="transmembrane region" description="Helical" evidence="1">
    <location>
        <begin position="178"/>
        <end position="197"/>
    </location>
</feature>
<protein>
    <submittedName>
        <fullName evidence="2">Gluconate:H+ symporter</fullName>
    </submittedName>
</protein>
<dbReference type="GO" id="GO:0005886">
    <property type="term" value="C:plasma membrane"/>
    <property type="evidence" value="ECO:0007669"/>
    <property type="project" value="TreeGrafter"/>
</dbReference>
<sequence length="461" mass="49047">MERYIPVIGLGVAVFTLIFLVLRTRVHALLAMLIAAAIAGITGGLTAANTIDVMTKGFGSTLGSIGIVIGLGVMMGRVLEVSGAAEQIAYSFIKWLGKKREEWALAITGYIVSIPIFVDSAFVILYPLAKALAKKGKRHLLTLGVALAGGLVVTHHTVPPTPGPLGVAGIFGVDVGAMMLTGMVLAVPCVIGIVFYAKWLAVKYPEFQPIDEAEEAQDLQAIHQRYMEEKANKPLPSLFLSLLPIIIPIVLIFIKAINGLLLNTETFTGQENNFYFQTFDFLGAPIIALAISVLLAVYTLMPKANKHEVIDRLEEGLQAAGIILLVTGAGGALGAVLRESGTGTILAQYIANLPLTPVLIPFIIATLVRLIQGSGTVAMITAASISAPIISQIPGINMLVAAQAATMGSLFFGYFNDSLFWVVNRMMGIKDAKQQMIVWSIPTTIAWAIGLCGVIILDLVL</sequence>
<feature type="transmembrane region" description="Helical" evidence="1">
    <location>
        <begin position="60"/>
        <end position="79"/>
    </location>
</feature>
<feature type="transmembrane region" description="Helical" evidence="1">
    <location>
        <begin position="235"/>
        <end position="254"/>
    </location>
</feature>
<dbReference type="PANTHER" id="PTHR30354:SF11">
    <property type="entry name" value="PERMEASE"/>
    <property type="match status" value="1"/>
</dbReference>
<keyword evidence="1" id="KW-0472">Membrane</keyword>
<feature type="transmembrane region" description="Helical" evidence="1">
    <location>
        <begin position="400"/>
        <end position="424"/>
    </location>
</feature>
<dbReference type="Proteomes" id="UP001212996">
    <property type="component" value="Unassembled WGS sequence"/>
</dbReference>
<dbReference type="AlphaFoldDB" id="A0AAW6BDF6"/>
<dbReference type="PANTHER" id="PTHR30354">
    <property type="entry name" value="GNT FAMILY GLUCONATE TRANSPORTER"/>
    <property type="match status" value="1"/>
</dbReference>
<feature type="transmembrane region" description="Helical" evidence="1">
    <location>
        <begin position="274"/>
        <end position="298"/>
    </location>
</feature>
<name>A0AAW6BDF6_9GAMM</name>
<dbReference type="InterPro" id="IPR003474">
    <property type="entry name" value="Glcn_transporter"/>
</dbReference>
<dbReference type="PIRSF" id="PIRSF002746">
    <property type="entry name" value="Gluconate_transporter"/>
    <property type="match status" value="1"/>
</dbReference>
<feature type="transmembrane region" description="Helical" evidence="1">
    <location>
        <begin position="349"/>
        <end position="368"/>
    </location>
</feature>
<feature type="transmembrane region" description="Helical" evidence="1">
    <location>
        <begin position="103"/>
        <end position="128"/>
    </location>
</feature>
<evidence type="ECO:0000313" key="2">
    <source>
        <dbReference type="EMBL" id="MDB6371308.1"/>
    </source>
</evidence>
<proteinExistence type="predicted"/>
<gene>
    <name evidence="2" type="ORF">PH362_04860</name>
</gene>
<dbReference type="NCBIfam" id="TIGR00791">
    <property type="entry name" value="gntP"/>
    <property type="match status" value="1"/>
</dbReference>
<feature type="transmembrane region" description="Helical" evidence="1">
    <location>
        <begin position="375"/>
        <end position="394"/>
    </location>
</feature>
<feature type="transmembrane region" description="Helical" evidence="1">
    <location>
        <begin position="140"/>
        <end position="158"/>
    </location>
</feature>
<keyword evidence="1" id="KW-1133">Transmembrane helix</keyword>
<dbReference type="Pfam" id="PF02447">
    <property type="entry name" value="GntP_permease"/>
    <property type="match status" value="1"/>
</dbReference>
<comment type="caution">
    <text evidence="2">The sequence shown here is derived from an EMBL/GenBank/DDBJ whole genome shotgun (WGS) entry which is preliminary data.</text>
</comment>
<dbReference type="RefSeq" id="WP_271865931.1">
    <property type="nucleotide sequence ID" value="NZ_JAQMFO010000004.1"/>
</dbReference>